<dbReference type="InterPro" id="IPR006286">
    <property type="entry name" value="C56_PfpI-like"/>
</dbReference>
<dbReference type="PANTHER" id="PTHR42733:SF2">
    <property type="entry name" value="DJ-1_THIJ_PFPI FAMILY PROTEIN"/>
    <property type="match status" value="1"/>
</dbReference>
<reference evidence="3 4" key="1">
    <citation type="submission" date="2018-03" db="EMBL/GenBank/DDBJ databases">
        <title>Genomic Encyclopedia of Archaeal and Bacterial Type Strains, Phase II (KMG-II): from individual species to whole genera.</title>
        <authorList>
            <person name="Goeker M."/>
        </authorList>
    </citation>
    <scope>NUCLEOTIDE SEQUENCE [LARGE SCALE GENOMIC DNA]</scope>
    <source>
        <strain evidence="3 4">DSM 29057</strain>
    </source>
</reference>
<dbReference type="InterPro" id="IPR029062">
    <property type="entry name" value="Class_I_gatase-like"/>
</dbReference>
<dbReference type="Gene3D" id="3.40.50.880">
    <property type="match status" value="1"/>
</dbReference>
<comment type="similarity">
    <text evidence="1">Belongs to the peptidase C56 family.</text>
</comment>
<dbReference type="Pfam" id="PF01965">
    <property type="entry name" value="DJ-1_PfpI"/>
    <property type="match status" value="1"/>
</dbReference>
<dbReference type="SUPFAM" id="SSF52317">
    <property type="entry name" value="Class I glutamine amidotransferase-like"/>
    <property type="match status" value="1"/>
</dbReference>
<evidence type="ECO:0000259" key="2">
    <source>
        <dbReference type="Pfam" id="PF01965"/>
    </source>
</evidence>
<sequence>MKTAAPVRRRLNFLMHDIEPGCDTYVERPGYCLNADLRISEVATGDYDIILLFGGRAPEYLRNHVALLEIVRDFDPGGKWVLAVFHGIQILVTAG</sequence>
<gene>
    <name evidence="3" type="ORF">CLV60_12231</name>
</gene>
<proteinExistence type="inferred from homology"/>
<accession>A0A2P8FI88</accession>
<evidence type="ECO:0000313" key="4">
    <source>
        <dbReference type="Proteomes" id="UP000241964"/>
    </source>
</evidence>
<evidence type="ECO:0000256" key="1">
    <source>
        <dbReference type="ARBA" id="ARBA00008542"/>
    </source>
</evidence>
<protein>
    <submittedName>
        <fullName evidence="3">DJ-1/PfpI family protein</fullName>
    </submittedName>
</protein>
<dbReference type="PANTHER" id="PTHR42733">
    <property type="entry name" value="DJ-1 PROTEIN"/>
    <property type="match status" value="1"/>
</dbReference>
<name>A0A2P8FI88_9BACT</name>
<dbReference type="InterPro" id="IPR002818">
    <property type="entry name" value="DJ-1/PfpI"/>
</dbReference>
<comment type="caution">
    <text evidence="3">The sequence shown here is derived from an EMBL/GenBank/DDBJ whole genome shotgun (WGS) entry which is preliminary data.</text>
</comment>
<dbReference type="Proteomes" id="UP000241964">
    <property type="component" value="Unassembled WGS sequence"/>
</dbReference>
<dbReference type="EMBL" id="PYAS01000022">
    <property type="protein sequence ID" value="PSL21414.1"/>
    <property type="molecule type" value="Genomic_DNA"/>
</dbReference>
<feature type="domain" description="DJ-1/PfpI" evidence="2">
    <location>
        <begin position="18"/>
        <end position="95"/>
    </location>
</feature>
<dbReference type="AlphaFoldDB" id="A0A2P8FI88"/>
<dbReference type="RefSeq" id="WP_310589409.1">
    <property type="nucleotide sequence ID" value="NZ_PYAS01000022.1"/>
</dbReference>
<evidence type="ECO:0000313" key="3">
    <source>
        <dbReference type="EMBL" id="PSL21414.1"/>
    </source>
</evidence>
<organism evidence="3 4">
    <name type="scientific">Dyadobacter jiangsuensis</name>
    <dbReference type="NCBI Taxonomy" id="1591085"/>
    <lineage>
        <taxon>Bacteria</taxon>
        <taxon>Pseudomonadati</taxon>
        <taxon>Bacteroidota</taxon>
        <taxon>Cytophagia</taxon>
        <taxon>Cytophagales</taxon>
        <taxon>Spirosomataceae</taxon>
        <taxon>Dyadobacter</taxon>
    </lineage>
</organism>
<keyword evidence="4" id="KW-1185">Reference proteome</keyword>